<dbReference type="InParanoid" id="F9XS12"/>
<dbReference type="AlphaFoldDB" id="F9XS12"/>
<proteinExistence type="predicted"/>
<protein>
    <submittedName>
        <fullName evidence="2">Uncharacterized protein</fullName>
    </submittedName>
</protein>
<dbReference type="VEuPathDB" id="FungiDB:ZTRI_20.5"/>
<dbReference type="KEGG" id="ztr:MYCGRDRAFT_98002"/>
<dbReference type="EMBL" id="CM001215">
    <property type="protein sequence ID" value="EGP81889.1"/>
    <property type="molecule type" value="Genomic_DNA"/>
</dbReference>
<name>F9XS12_ZYMTI</name>
<evidence type="ECO:0000256" key="1">
    <source>
        <dbReference type="SAM" id="MobiDB-lite"/>
    </source>
</evidence>
<sequence length="160" mass="18194">MEKSIGMGGLWRPTWMLHLWYEPSHLCRTNNQPDLESTRTRWKYIFYLCAGNAMHPLASTYTHTQTHTYHIRIYTFDEPSISFSPRLRKDRGEPPPGPTPEISRLPRASLAKFLRESTDEEAGIGGNNHHNKPAHLSTENSPAMDLPKSSRAARATGSDH</sequence>
<evidence type="ECO:0000313" key="3">
    <source>
        <dbReference type="Proteomes" id="UP000008062"/>
    </source>
</evidence>
<organism evidence="2 3">
    <name type="scientific">Zymoseptoria tritici (strain CBS 115943 / IPO323)</name>
    <name type="common">Speckled leaf blotch fungus</name>
    <name type="synonym">Septoria tritici</name>
    <dbReference type="NCBI Taxonomy" id="336722"/>
    <lineage>
        <taxon>Eukaryota</taxon>
        <taxon>Fungi</taxon>
        <taxon>Dikarya</taxon>
        <taxon>Ascomycota</taxon>
        <taxon>Pezizomycotina</taxon>
        <taxon>Dothideomycetes</taxon>
        <taxon>Dothideomycetidae</taxon>
        <taxon>Mycosphaerellales</taxon>
        <taxon>Mycosphaerellaceae</taxon>
        <taxon>Zymoseptoria</taxon>
    </lineage>
</organism>
<evidence type="ECO:0000313" key="2">
    <source>
        <dbReference type="EMBL" id="EGP81889.1"/>
    </source>
</evidence>
<feature type="region of interest" description="Disordered" evidence="1">
    <location>
        <begin position="82"/>
        <end position="160"/>
    </location>
</feature>
<accession>F9XS12</accession>
<dbReference type="HOGENOM" id="CLU_1653534_0_0_1"/>
<dbReference type="GeneID" id="13399189"/>
<reference evidence="2 3" key="1">
    <citation type="journal article" date="2011" name="PLoS Genet.">
        <title>Finished genome of the fungal wheat pathogen Mycosphaerella graminicola reveals dispensome structure, chromosome plasticity, and stealth pathogenesis.</title>
        <authorList>
            <person name="Goodwin S.B."/>
            <person name="Ben M'barek S."/>
            <person name="Dhillon B."/>
            <person name="Wittenberg A.H.J."/>
            <person name="Crane C.F."/>
            <person name="Hane J.K."/>
            <person name="Foster A.J."/>
            <person name="Van der Lee T.A.J."/>
            <person name="Grimwood J."/>
            <person name="Aerts A."/>
            <person name="Antoniw J."/>
            <person name="Bailey A."/>
            <person name="Bluhm B."/>
            <person name="Bowler J."/>
            <person name="Bristow J."/>
            <person name="van der Burgt A."/>
            <person name="Canto-Canche B."/>
            <person name="Churchill A.C.L."/>
            <person name="Conde-Ferraez L."/>
            <person name="Cools H.J."/>
            <person name="Coutinho P.M."/>
            <person name="Csukai M."/>
            <person name="Dehal P."/>
            <person name="De Wit P."/>
            <person name="Donzelli B."/>
            <person name="van de Geest H.C."/>
            <person name="van Ham R.C.H.J."/>
            <person name="Hammond-Kosack K.E."/>
            <person name="Henrissat B."/>
            <person name="Kilian A."/>
            <person name="Kobayashi A.K."/>
            <person name="Koopmann E."/>
            <person name="Kourmpetis Y."/>
            <person name="Kuzniar A."/>
            <person name="Lindquist E."/>
            <person name="Lombard V."/>
            <person name="Maliepaard C."/>
            <person name="Martins N."/>
            <person name="Mehrabi R."/>
            <person name="Nap J.P.H."/>
            <person name="Ponomarenko A."/>
            <person name="Rudd J.J."/>
            <person name="Salamov A."/>
            <person name="Schmutz J."/>
            <person name="Schouten H.J."/>
            <person name="Shapiro H."/>
            <person name="Stergiopoulos I."/>
            <person name="Torriani S.F.F."/>
            <person name="Tu H."/>
            <person name="de Vries R.P."/>
            <person name="Waalwijk C."/>
            <person name="Ware S.B."/>
            <person name="Wiebenga A."/>
            <person name="Zwiers L.-H."/>
            <person name="Oliver R.P."/>
            <person name="Grigoriev I.V."/>
            <person name="Kema G.H.J."/>
        </authorList>
    </citation>
    <scope>NUCLEOTIDE SEQUENCE [LARGE SCALE GENOMIC DNA]</scope>
    <source>
        <strain evidence="3">CBS 115943 / IPO323</strain>
    </source>
</reference>
<dbReference type="RefSeq" id="XP_003846913.1">
    <property type="nucleotide sequence ID" value="XM_003846865.1"/>
</dbReference>
<keyword evidence="3" id="KW-1185">Reference proteome</keyword>
<dbReference type="Proteomes" id="UP000008062">
    <property type="component" value="Chromosome 20"/>
</dbReference>
<gene>
    <name evidence="2" type="ORF">MYCGRDRAFT_98002</name>
</gene>